<dbReference type="SUPFAM" id="SSF50475">
    <property type="entry name" value="FMN-binding split barrel"/>
    <property type="match status" value="1"/>
</dbReference>
<sequence>MGQHWQAINPFARKLISKQHLFFIATAPLSSDGHVNLSPKGHAAETFAIINDNRVAFLDLTGSGVETIAHVRENGRITFMFCNFEDSPCILRLWGKATVHERGTSQFDSLMASSFQAAAATPSGDGKSSFAAGARSIIVADIHHVASACGYGVPLLEFKSDRDSWVSWAGSKDESAMQQYRMEKNATSLDGLAALPAAVKAANGAANGSGKSAAGGAAAVGRSGASSCSCMMVGLLQKVVGEAAAGPLLWLSVGLLAGGVLGVHAARH</sequence>
<feature type="domain" description="Pyridoxamine 5'-phosphate oxidase N-terminal" evidence="2">
    <location>
        <begin position="11"/>
        <end position="146"/>
    </location>
</feature>
<dbReference type="Gene3D" id="2.30.110.10">
    <property type="entry name" value="Electron Transport, Fmn-binding Protein, Chain A"/>
    <property type="match status" value="1"/>
</dbReference>
<accession>A0ABY8U4P0</accession>
<evidence type="ECO:0000259" key="2">
    <source>
        <dbReference type="Pfam" id="PF01243"/>
    </source>
</evidence>
<proteinExistence type="predicted"/>
<gene>
    <name evidence="3" type="ORF">OEZ85_013047</name>
</gene>
<keyword evidence="4" id="KW-1185">Reference proteome</keyword>
<dbReference type="InterPro" id="IPR011576">
    <property type="entry name" value="Pyridox_Oxase_N"/>
</dbReference>
<evidence type="ECO:0000256" key="1">
    <source>
        <dbReference type="SAM" id="Phobius"/>
    </source>
</evidence>
<protein>
    <recommendedName>
        <fullName evidence="2">Pyridoxamine 5'-phosphate oxidase N-terminal domain-containing protein</fullName>
    </recommendedName>
</protein>
<reference evidence="3 4" key="1">
    <citation type="submission" date="2023-05" db="EMBL/GenBank/DDBJ databases">
        <title>A 100% complete, gapless, phased diploid assembly of the Scenedesmus obliquus UTEX 3031 genome.</title>
        <authorList>
            <person name="Biondi T.C."/>
            <person name="Hanschen E.R."/>
            <person name="Kwon T."/>
            <person name="Eng W."/>
            <person name="Kruse C.P.S."/>
            <person name="Koehler S.I."/>
            <person name="Kunde Y."/>
            <person name="Gleasner C.D."/>
            <person name="You Mak K.T."/>
            <person name="Polle J."/>
            <person name="Hovde B.T."/>
            <person name="Starkenburg S.R."/>
        </authorList>
    </citation>
    <scope>NUCLEOTIDE SEQUENCE [LARGE SCALE GENOMIC DNA]</scope>
    <source>
        <strain evidence="3 4">DOE0152z</strain>
    </source>
</reference>
<dbReference type="EMBL" id="CP126214">
    <property type="protein sequence ID" value="WIA16349.1"/>
    <property type="molecule type" value="Genomic_DNA"/>
</dbReference>
<evidence type="ECO:0000313" key="4">
    <source>
        <dbReference type="Proteomes" id="UP001244341"/>
    </source>
</evidence>
<evidence type="ECO:0000313" key="3">
    <source>
        <dbReference type="EMBL" id="WIA16349.1"/>
    </source>
</evidence>
<feature type="transmembrane region" description="Helical" evidence="1">
    <location>
        <begin position="248"/>
        <end position="266"/>
    </location>
</feature>
<keyword evidence="1" id="KW-0472">Membrane</keyword>
<organism evidence="3 4">
    <name type="scientific">Tetradesmus obliquus</name>
    <name type="common">Green alga</name>
    <name type="synonym">Acutodesmus obliquus</name>
    <dbReference type="NCBI Taxonomy" id="3088"/>
    <lineage>
        <taxon>Eukaryota</taxon>
        <taxon>Viridiplantae</taxon>
        <taxon>Chlorophyta</taxon>
        <taxon>core chlorophytes</taxon>
        <taxon>Chlorophyceae</taxon>
        <taxon>CS clade</taxon>
        <taxon>Sphaeropleales</taxon>
        <taxon>Scenedesmaceae</taxon>
        <taxon>Tetradesmus</taxon>
    </lineage>
</organism>
<keyword evidence="1" id="KW-0812">Transmembrane</keyword>
<name>A0ABY8U4P0_TETOB</name>
<dbReference type="PANTHER" id="PTHR39336:SF1">
    <property type="entry name" value="PYRIDOXAMINE PHOSPHATE OXIDASE FAMILY PROTEIN (AFU_ORTHOLOGUE AFUA_6G11440)"/>
    <property type="match status" value="1"/>
</dbReference>
<keyword evidence="1" id="KW-1133">Transmembrane helix</keyword>
<dbReference type="InterPro" id="IPR012349">
    <property type="entry name" value="Split_barrel_FMN-bd"/>
</dbReference>
<dbReference type="PANTHER" id="PTHR39336">
    <property type="entry name" value="PYRIDOXAMINE PHOSPHATE OXIDASE FAMILY PROTEIN (AFU_ORTHOLOGUE AFUA_6G11440)"/>
    <property type="match status" value="1"/>
</dbReference>
<dbReference type="Proteomes" id="UP001244341">
    <property type="component" value="Chromosome 7b"/>
</dbReference>
<dbReference type="Pfam" id="PF01243">
    <property type="entry name" value="PNPOx_N"/>
    <property type="match status" value="1"/>
</dbReference>